<dbReference type="RefSeq" id="WP_141197377.1">
    <property type="nucleotide sequence ID" value="NZ_CP041186.1"/>
</dbReference>
<dbReference type="InterPro" id="IPR007569">
    <property type="entry name" value="DUF559"/>
</dbReference>
<dbReference type="Proteomes" id="UP000315995">
    <property type="component" value="Chromosome"/>
</dbReference>
<dbReference type="Pfam" id="PF04480">
    <property type="entry name" value="DUF559"/>
    <property type="match status" value="1"/>
</dbReference>
<reference evidence="2 3" key="1">
    <citation type="submission" date="2019-06" db="EMBL/GenBank/DDBJ databases">
        <title>Persicimonas caeni gen. nov., sp. nov., a predatory bacterium isolated from solar saltern.</title>
        <authorList>
            <person name="Wang S."/>
        </authorList>
    </citation>
    <scope>NUCLEOTIDE SEQUENCE [LARGE SCALE GENOMIC DNA]</scope>
    <source>
        <strain evidence="2 3">YN101</strain>
    </source>
</reference>
<evidence type="ECO:0000313" key="2">
    <source>
        <dbReference type="EMBL" id="QDG50885.1"/>
    </source>
</evidence>
<evidence type="ECO:0000313" key="3">
    <source>
        <dbReference type="Proteomes" id="UP000315995"/>
    </source>
</evidence>
<accession>A0A5B8Y7T2</accession>
<proteinExistence type="predicted"/>
<gene>
    <name evidence="2" type="ORF">FIV42_09110</name>
</gene>
<sequence length="47" mass="5566">MKQAKGVAREEYLEREHGVEVIRFTNEEVMEDTRAVLEEIWKVCSVK</sequence>
<accession>A0A4Y6PSY4</accession>
<dbReference type="OrthoDB" id="9798754at2"/>
<dbReference type="AlphaFoldDB" id="A0A4Y6PSY4"/>
<protein>
    <submittedName>
        <fullName evidence="2">DUF559 domain-containing protein</fullName>
    </submittedName>
</protein>
<evidence type="ECO:0000259" key="1">
    <source>
        <dbReference type="Pfam" id="PF04480"/>
    </source>
</evidence>
<feature type="domain" description="DUF559" evidence="1">
    <location>
        <begin position="3"/>
        <end position="44"/>
    </location>
</feature>
<name>A0A4Y6PSY4_PERCE</name>
<keyword evidence="3" id="KW-1185">Reference proteome</keyword>
<dbReference type="EMBL" id="CP041186">
    <property type="protein sequence ID" value="QDG50885.1"/>
    <property type="molecule type" value="Genomic_DNA"/>
</dbReference>
<organism evidence="2 3">
    <name type="scientific">Persicimonas caeni</name>
    <dbReference type="NCBI Taxonomy" id="2292766"/>
    <lineage>
        <taxon>Bacteria</taxon>
        <taxon>Deltaproteobacteria</taxon>
        <taxon>Bradymonadales</taxon>
        <taxon>Bradymonadaceae</taxon>
        <taxon>Persicimonas</taxon>
    </lineage>
</organism>